<gene>
    <name evidence="3" type="ORF">BK699_30170</name>
</gene>
<name>A0A242W289_BACTU</name>
<dbReference type="Pfam" id="PF06527">
    <property type="entry name" value="TniQ"/>
    <property type="match status" value="1"/>
</dbReference>
<evidence type="ECO:0000313" key="3">
    <source>
        <dbReference type="EMBL" id="OTW44674.1"/>
    </source>
</evidence>
<organism evidence="3 4">
    <name type="scientific">Bacillus thuringiensis serovar mexicanensis</name>
    <dbReference type="NCBI Taxonomy" id="180868"/>
    <lineage>
        <taxon>Bacteria</taxon>
        <taxon>Bacillati</taxon>
        <taxon>Bacillota</taxon>
        <taxon>Bacilli</taxon>
        <taxon>Bacillales</taxon>
        <taxon>Bacillaceae</taxon>
        <taxon>Bacillus</taxon>
        <taxon>Bacillus cereus group</taxon>
    </lineage>
</organism>
<dbReference type="RefSeq" id="WP_000273852.1">
    <property type="nucleotide sequence ID" value="NZ_NFCF01000110.1"/>
</dbReference>
<evidence type="ECO:0000259" key="1">
    <source>
        <dbReference type="Pfam" id="PF06527"/>
    </source>
</evidence>
<feature type="domain" description="Transposon Tn7 transposition protein TnsD C-terminal" evidence="2">
    <location>
        <begin position="196"/>
        <end position="551"/>
    </location>
</feature>
<dbReference type="InterPro" id="IPR032750">
    <property type="entry name" value="TnsD_C"/>
</dbReference>
<protein>
    <submittedName>
        <fullName evidence="3">Uncharacterized protein</fullName>
    </submittedName>
</protein>
<evidence type="ECO:0000259" key="2">
    <source>
        <dbReference type="Pfam" id="PF15978"/>
    </source>
</evidence>
<dbReference type="AlphaFoldDB" id="A0A242W289"/>
<dbReference type="EMBL" id="NFCF01000110">
    <property type="protein sequence ID" value="OTW44674.1"/>
    <property type="molecule type" value="Genomic_DNA"/>
</dbReference>
<sequence>MYFPSPYVNESFYSVVCRYHVHSNNIMISQTLSELFENPGKVLHIEFATEVEKVLKKAGVINYLSVDEVINNHTNFYYYKKFLSEKESIAFLQSIRSGTGLDQITQLGLISGNIKLKSELFYCPLCAKEQIETVGEAWWNRLHQLQGVNICSTHYVCLHKVVLTGRKKLLPLSVHINKKEIDKIKYVSKDSMLVKIAKEIEWLVLNHGKTSYFSLHQQYKERLKAKGLFSYEGEVFRTRKISKLFVDFYSNAFLEMFNSVVKTENSRNWIANLINKKRTHPLRHVLFIVFLTESLEEFFQRDFIYLPFGQGPWKCLNPVAIHKGSFCINNIELEQNADTRKLIGIFKCTCGYQYVRDEPNSIDKLNNNSFRVKYIKQFGKVWDEKLIEMVKQKQSLKYISNFLGVSPKKIKREAIRLDLTVNWSNSNLYVKQGRKHNKRDYYEEFLSFYKSNPKTTRKEISEKIPAVYRWLLKNDREWFEKHMPKVKSAGYRNRVDWKKRDELLLEKVKQVLKNWDNDKKRPVRITEAAIAREVLNRNYLFGSYRMYYPKTSAFVESIVEKPGTYYKRCIDKLVMQHKSKKFTSLNELAKFARLSFNNIYSIRDYIHKKLNIQMNGC</sequence>
<accession>A0A242W289</accession>
<dbReference type="Proteomes" id="UP000195152">
    <property type="component" value="Unassembled WGS sequence"/>
</dbReference>
<evidence type="ECO:0000313" key="4">
    <source>
        <dbReference type="Proteomes" id="UP000195152"/>
    </source>
</evidence>
<feature type="domain" description="TniQ" evidence="1">
    <location>
        <begin position="2"/>
        <end position="157"/>
    </location>
</feature>
<dbReference type="InterPro" id="IPR009492">
    <property type="entry name" value="TniQ"/>
</dbReference>
<dbReference type="Pfam" id="PF15978">
    <property type="entry name" value="TnsD"/>
    <property type="match status" value="1"/>
</dbReference>
<proteinExistence type="predicted"/>
<comment type="caution">
    <text evidence="3">The sequence shown here is derived from an EMBL/GenBank/DDBJ whole genome shotgun (WGS) entry which is preliminary data.</text>
</comment>
<reference evidence="3 4" key="1">
    <citation type="submission" date="2016-10" db="EMBL/GenBank/DDBJ databases">
        <title>Comparative genomics of Bacillus thuringiensis reveals a path to pathogens against multiple invertebrate hosts.</title>
        <authorList>
            <person name="Zheng J."/>
            <person name="Gao Q."/>
            <person name="Liu H."/>
            <person name="Peng D."/>
            <person name="Ruan L."/>
            <person name="Sun M."/>
        </authorList>
    </citation>
    <scope>NUCLEOTIDE SEQUENCE [LARGE SCALE GENOMIC DNA]</scope>
    <source>
        <strain evidence="3">BGSC 4AC1</strain>
    </source>
</reference>